<keyword evidence="2" id="KW-0472">Membrane</keyword>
<keyword evidence="4" id="KW-1185">Reference proteome</keyword>
<protein>
    <submittedName>
        <fullName evidence="3">Uncharacterized protein</fullName>
    </submittedName>
</protein>
<keyword evidence="2" id="KW-1133">Transmembrane helix</keyword>
<evidence type="ECO:0000256" key="1">
    <source>
        <dbReference type="SAM" id="MobiDB-lite"/>
    </source>
</evidence>
<organism evidence="3 4">
    <name type="scientific">Streptomyces lannensis</name>
    <dbReference type="NCBI Taxonomy" id="766498"/>
    <lineage>
        <taxon>Bacteria</taxon>
        <taxon>Bacillati</taxon>
        <taxon>Actinomycetota</taxon>
        <taxon>Actinomycetes</taxon>
        <taxon>Kitasatosporales</taxon>
        <taxon>Streptomycetaceae</taxon>
        <taxon>Streptomyces</taxon>
    </lineage>
</organism>
<proteinExistence type="predicted"/>
<feature type="region of interest" description="Disordered" evidence="1">
    <location>
        <begin position="1"/>
        <end position="53"/>
    </location>
</feature>
<dbReference type="EMBL" id="BAAAZA010000023">
    <property type="protein sequence ID" value="GAA3887271.1"/>
    <property type="molecule type" value="Genomic_DNA"/>
</dbReference>
<feature type="compositionally biased region" description="Polar residues" evidence="1">
    <location>
        <begin position="1"/>
        <end position="22"/>
    </location>
</feature>
<dbReference type="RefSeq" id="WP_345552856.1">
    <property type="nucleotide sequence ID" value="NZ_BAAAZA010000023.1"/>
</dbReference>
<feature type="transmembrane region" description="Helical" evidence="2">
    <location>
        <begin position="77"/>
        <end position="97"/>
    </location>
</feature>
<dbReference type="Proteomes" id="UP001501563">
    <property type="component" value="Unassembled WGS sequence"/>
</dbReference>
<accession>A0ABP7KT78</accession>
<sequence>MKHSPSTPAAVHASQSRANVNAATRLRSANDASSAARRHAYGQPVRSSPPSTRSKAVSFLLLDASVLRKFIGRQVGVGDYLFLAWFVTAIAMIGRAFGTSLEGDEKVSDAT</sequence>
<evidence type="ECO:0000313" key="4">
    <source>
        <dbReference type="Proteomes" id="UP001501563"/>
    </source>
</evidence>
<reference evidence="4" key="1">
    <citation type="journal article" date="2019" name="Int. J. Syst. Evol. Microbiol.">
        <title>The Global Catalogue of Microorganisms (GCM) 10K type strain sequencing project: providing services to taxonomists for standard genome sequencing and annotation.</title>
        <authorList>
            <consortium name="The Broad Institute Genomics Platform"/>
            <consortium name="The Broad Institute Genome Sequencing Center for Infectious Disease"/>
            <person name="Wu L."/>
            <person name="Ma J."/>
        </authorList>
    </citation>
    <scope>NUCLEOTIDE SEQUENCE [LARGE SCALE GENOMIC DNA]</scope>
    <source>
        <strain evidence="4">JCM 16578</strain>
    </source>
</reference>
<comment type="caution">
    <text evidence="3">The sequence shown here is derived from an EMBL/GenBank/DDBJ whole genome shotgun (WGS) entry which is preliminary data.</text>
</comment>
<evidence type="ECO:0000313" key="3">
    <source>
        <dbReference type="EMBL" id="GAA3887271.1"/>
    </source>
</evidence>
<evidence type="ECO:0000256" key="2">
    <source>
        <dbReference type="SAM" id="Phobius"/>
    </source>
</evidence>
<gene>
    <name evidence="3" type="ORF">GCM10022207_63230</name>
</gene>
<name>A0ABP7KT78_9ACTN</name>
<keyword evidence="2" id="KW-0812">Transmembrane</keyword>